<dbReference type="EMBL" id="JANTQA010000033">
    <property type="protein sequence ID" value="KAJ3438185.1"/>
    <property type="molecule type" value="Genomic_DNA"/>
</dbReference>
<proteinExistence type="predicted"/>
<dbReference type="InterPro" id="IPR014729">
    <property type="entry name" value="Rossmann-like_a/b/a_fold"/>
</dbReference>
<protein>
    <submittedName>
        <fullName evidence="6">Cytoplasmic tRNA 2-thiolation protein</fullName>
    </submittedName>
</protein>
<sequence>MSKKMLCSKCKTEPATLILPRDQSKVCKECFFYIVEDSVHRAIVDHKLFTKGDILAVGASGGKDSTTLIHILHVLNEKYDYGADLHMVSIDEGIKGYRDESLDAVRRNQKKYGWPLTIVSFKDLFGYSLDTIVSLLGHRKTCTHCGIFRRQALDVGAKKISATKIVLGHNANDYAETTLLNLIRGDLSRLKRGSTIITDSGYGPARIKPFKYVYQEEIVKYAFLKKLDYHSVECPYAINAQRGLPRVYLNQLDRVASWSVLGFIKSNEQLQINEKKKKKLIAKKCIKCGFLTSQKLCQACVLRQTLEDSFSKLKIKIEEDEDEDEDENEEQKEKKEENKKNKKEKKEEKQKNKNKEETEKELEIEKEKN</sequence>
<feature type="binding site" evidence="2">
    <location>
        <begin position="58"/>
        <end position="60"/>
    </location>
    <ligand>
        <name>ATP</name>
        <dbReference type="ChEBI" id="CHEBI:30616"/>
    </ligand>
</feature>
<dbReference type="InterPro" id="IPR035107">
    <property type="entry name" value="tRNA_thiolation_TtcA_Ctu1"/>
</dbReference>
<dbReference type="InterPro" id="IPR011063">
    <property type="entry name" value="TilS/TtcA_N"/>
</dbReference>
<dbReference type="CDD" id="cd01713">
    <property type="entry name" value="CTU1-like"/>
    <property type="match status" value="1"/>
</dbReference>
<dbReference type="PANTHER" id="PTHR11807:SF12">
    <property type="entry name" value="CYTOPLASMIC TRNA 2-THIOLATION PROTEIN 1"/>
    <property type="match status" value="1"/>
</dbReference>
<evidence type="ECO:0000256" key="2">
    <source>
        <dbReference type="PIRSR" id="PIRSR004976-51"/>
    </source>
</evidence>
<feature type="binding site" evidence="2">
    <location>
        <position position="64"/>
    </location>
    <ligand>
        <name>ATP</name>
        <dbReference type="ChEBI" id="CHEBI:30616"/>
    </ligand>
</feature>
<keyword evidence="2" id="KW-0547">Nucleotide-binding</keyword>
<dbReference type="Pfam" id="PF16503">
    <property type="entry name" value="zn-ribbon_14"/>
    <property type="match status" value="1"/>
</dbReference>
<dbReference type="GO" id="GO:0005739">
    <property type="term" value="C:mitochondrion"/>
    <property type="evidence" value="ECO:0007669"/>
    <property type="project" value="TreeGrafter"/>
</dbReference>
<dbReference type="InterPro" id="IPR020554">
    <property type="entry name" value="UPF0021_CS"/>
</dbReference>
<dbReference type="PANTHER" id="PTHR11807">
    <property type="entry name" value="ATPASES OF THE PP SUPERFAMILY-RELATED"/>
    <property type="match status" value="1"/>
</dbReference>
<feature type="binding site" evidence="2">
    <location>
        <position position="168"/>
    </location>
    <ligand>
        <name>ATP</name>
        <dbReference type="ChEBI" id="CHEBI:30616"/>
    </ligand>
</feature>
<feature type="region of interest" description="Disordered" evidence="3">
    <location>
        <begin position="319"/>
        <end position="369"/>
    </location>
</feature>
<dbReference type="PIRSF" id="PIRSF004976">
    <property type="entry name" value="ATPase_YdaO"/>
    <property type="match status" value="1"/>
</dbReference>
<organism evidence="6 7">
    <name type="scientific">Anaeramoeba flamelloides</name>
    <dbReference type="NCBI Taxonomy" id="1746091"/>
    <lineage>
        <taxon>Eukaryota</taxon>
        <taxon>Metamonada</taxon>
        <taxon>Anaeramoebidae</taxon>
        <taxon>Anaeramoeba</taxon>
    </lineage>
</organism>
<dbReference type="Proteomes" id="UP001146793">
    <property type="component" value="Unassembled WGS sequence"/>
</dbReference>
<dbReference type="GO" id="GO:0000049">
    <property type="term" value="F:tRNA binding"/>
    <property type="evidence" value="ECO:0007669"/>
    <property type="project" value="TreeGrafter"/>
</dbReference>
<dbReference type="GO" id="GO:0002144">
    <property type="term" value="C:cytosolic tRNA wobble base thiouridylase complex"/>
    <property type="evidence" value="ECO:0007669"/>
    <property type="project" value="TreeGrafter"/>
</dbReference>
<dbReference type="Pfam" id="PF01171">
    <property type="entry name" value="ATP_bind_3"/>
    <property type="match status" value="1"/>
</dbReference>
<comment type="caution">
    <text evidence="6">The sequence shown here is derived from an EMBL/GenBank/DDBJ whole genome shotgun (WGS) entry which is preliminary data.</text>
</comment>
<dbReference type="GO" id="GO:0005524">
    <property type="term" value="F:ATP binding"/>
    <property type="evidence" value="ECO:0007669"/>
    <property type="project" value="UniProtKB-KW"/>
</dbReference>
<evidence type="ECO:0000259" key="5">
    <source>
        <dbReference type="Pfam" id="PF16503"/>
    </source>
</evidence>
<dbReference type="PROSITE" id="PS01263">
    <property type="entry name" value="UPF0021"/>
    <property type="match status" value="1"/>
</dbReference>
<keyword evidence="1" id="KW-0808">Transferase</keyword>
<reference evidence="6" key="1">
    <citation type="submission" date="2022-08" db="EMBL/GenBank/DDBJ databases">
        <title>Novel sulphate-reducing endosymbionts in the free-living metamonad Anaeramoeba.</title>
        <authorList>
            <person name="Jerlstrom-Hultqvist J."/>
            <person name="Cepicka I."/>
            <person name="Gallot-Lavallee L."/>
            <person name="Salas-Leiva D."/>
            <person name="Curtis B.A."/>
            <person name="Zahonova K."/>
            <person name="Pipaliya S."/>
            <person name="Dacks J."/>
            <person name="Roger A.J."/>
        </authorList>
    </citation>
    <scope>NUCLEOTIDE SEQUENCE</scope>
    <source>
        <strain evidence="6">Busselton2</strain>
    </source>
</reference>
<dbReference type="InterPro" id="IPR032442">
    <property type="entry name" value="CTU1_C"/>
</dbReference>
<evidence type="ECO:0000313" key="6">
    <source>
        <dbReference type="EMBL" id="KAJ3438185.1"/>
    </source>
</evidence>
<dbReference type="GO" id="GO:0016740">
    <property type="term" value="F:transferase activity"/>
    <property type="evidence" value="ECO:0007669"/>
    <property type="project" value="UniProtKB-KW"/>
</dbReference>
<name>A0AAV7ZAL1_9EUKA</name>
<accession>A0AAV7ZAL1</accession>
<evidence type="ECO:0000256" key="1">
    <source>
        <dbReference type="ARBA" id="ARBA00022679"/>
    </source>
</evidence>
<feature type="compositionally biased region" description="Basic and acidic residues" evidence="3">
    <location>
        <begin position="331"/>
        <end position="369"/>
    </location>
</feature>
<feature type="domain" description="tRNA(Ile)-lysidine/2-thiocytidine synthase N-terminal" evidence="4">
    <location>
        <begin position="56"/>
        <end position="230"/>
    </location>
</feature>
<dbReference type="AlphaFoldDB" id="A0AAV7ZAL1"/>
<dbReference type="Gene3D" id="3.40.50.620">
    <property type="entry name" value="HUPs"/>
    <property type="match status" value="1"/>
</dbReference>
<feature type="compositionally biased region" description="Acidic residues" evidence="3">
    <location>
        <begin position="319"/>
        <end position="330"/>
    </location>
</feature>
<gene>
    <name evidence="6" type="ORF">M0812_17365</name>
</gene>
<feature type="binding site" evidence="2">
    <location>
        <position position="90"/>
    </location>
    <ligand>
        <name>ATP</name>
        <dbReference type="ChEBI" id="CHEBI:30616"/>
    </ligand>
</feature>
<evidence type="ECO:0000259" key="4">
    <source>
        <dbReference type="Pfam" id="PF01171"/>
    </source>
</evidence>
<dbReference type="InterPro" id="IPR056369">
    <property type="entry name" value="CTU1-like_ATP-bd"/>
</dbReference>
<evidence type="ECO:0000256" key="3">
    <source>
        <dbReference type="SAM" id="MobiDB-lite"/>
    </source>
</evidence>
<dbReference type="SUPFAM" id="SSF52402">
    <property type="entry name" value="Adenine nucleotide alpha hydrolases-like"/>
    <property type="match status" value="1"/>
</dbReference>
<keyword evidence="2" id="KW-0067">ATP-binding</keyword>
<evidence type="ECO:0000313" key="7">
    <source>
        <dbReference type="Proteomes" id="UP001146793"/>
    </source>
</evidence>
<feature type="binding site" evidence="2">
    <location>
        <position position="173"/>
    </location>
    <ligand>
        <name>ATP</name>
        <dbReference type="ChEBI" id="CHEBI:30616"/>
    </ligand>
</feature>
<dbReference type="GO" id="GO:0002143">
    <property type="term" value="P:tRNA wobble position uridine thiolation"/>
    <property type="evidence" value="ECO:0007669"/>
    <property type="project" value="TreeGrafter"/>
</dbReference>
<feature type="domain" description="Cytoplasmic tRNA 2-thiolation protein 1 C-terminal" evidence="5">
    <location>
        <begin position="284"/>
        <end position="313"/>
    </location>
</feature>